<dbReference type="Pfam" id="PF13432">
    <property type="entry name" value="TPR_16"/>
    <property type="match status" value="2"/>
</dbReference>
<proteinExistence type="predicted"/>
<accession>A0A367ZS72</accession>
<evidence type="ECO:0000256" key="2">
    <source>
        <dbReference type="ARBA" id="ARBA00022803"/>
    </source>
</evidence>
<feature type="chain" id="PRO_5016562244" evidence="4">
    <location>
        <begin position="24"/>
        <end position="504"/>
    </location>
</feature>
<keyword evidence="1" id="KW-0677">Repeat</keyword>
<feature type="repeat" description="TPR" evidence="3">
    <location>
        <begin position="130"/>
        <end position="163"/>
    </location>
</feature>
<dbReference type="SMART" id="SM00028">
    <property type="entry name" value="TPR"/>
    <property type="match status" value="7"/>
</dbReference>
<feature type="signal peptide" evidence="4">
    <location>
        <begin position="1"/>
        <end position="23"/>
    </location>
</feature>
<dbReference type="PANTHER" id="PTHR44943">
    <property type="entry name" value="CELLULOSE SYNTHASE OPERON PROTEIN C"/>
    <property type="match status" value="1"/>
</dbReference>
<evidence type="ECO:0000256" key="1">
    <source>
        <dbReference type="ARBA" id="ARBA00022737"/>
    </source>
</evidence>
<dbReference type="Proteomes" id="UP000252355">
    <property type="component" value="Unassembled WGS sequence"/>
</dbReference>
<dbReference type="Gene3D" id="1.25.40.10">
    <property type="entry name" value="Tetratricopeptide repeat domain"/>
    <property type="match status" value="3"/>
</dbReference>
<dbReference type="EMBL" id="QOQW01000003">
    <property type="protein sequence ID" value="RCK80994.1"/>
    <property type="molecule type" value="Genomic_DNA"/>
</dbReference>
<protein>
    <submittedName>
        <fullName evidence="5">TPR repeat protein</fullName>
    </submittedName>
</protein>
<evidence type="ECO:0000256" key="3">
    <source>
        <dbReference type="PROSITE-ProRule" id="PRU00339"/>
    </source>
</evidence>
<dbReference type="PANTHER" id="PTHR44943:SF8">
    <property type="entry name" value="TPR REPEAT-CONTAINING PROTEIN MJ0263"/>
    <property type="match status" value="1"/>
</dbReference>
<evidence type="ECO:0000256" key="4">
    <source>
        <dbReference type="SAM" id="SignalP"/>
    </source>
</evidence>
<reference evidence="5 6" key="1">
    <citation type="submission" date="2018-05" db="EMBL/GenBank/DDBJ databases">
        <title>A metagenomic window into the 2 km-deep terrestrial subsurface aquifer revealed taxonomically and functionally diverse microbial community comprising novel uncultured bacterial lineages.</title>
        <authorList>
            <person name="Kadnikov V.V."/>
            <person name="Mardanov A.V."/>
            <person name="Beletsky A.V."/>
            <person name="Banks D."/>
            <person name="Pimenov N.V."/>
            <person name="Frank Y.A."/>
            <person name="Karnachuk O.V."/>
            <person name="Ravin N.V."/>
        </authorList>
    </citation>
    <scope>NUCLEOTIDE SEQUENCE [LARGE SCALE GENOMIC DNA]</scope>
    <source>
        <strain evidence="5">BY5</strain>
    </source>
</reference>
<dbReference type="PROSITE" id="PS50005">
    <property type="entry name" value="TPR"/>
    <property type="match status" value="3"/>
</dbReference>
<dbReference type="InterPro" id="IPR051685">
    <property type="entry name" value="Ycf3/AcsC/BcsC/TPR_MFPF"/>
</dbReference>
<keyword evidence="4" id="KW-0732">Signal</keyword>
<sequence>MTRFPGMFLALLLVLVAPAVGLADSLEQDMAKARTLHEAGQFDPAAKAFNDILVKHQNLLRGDPAKAAMVWEAFATSLKAAGRTKSAEEAFKRAAKHREKIGQGAPAGMAEPSAAVMDKYRLASLKNDKAQEHYRRGAAYLEEKQPIYAILEFEKALALEADNVELMDIAGRTMAEYGDAYSDQGKSYFDQAKALLEKVRKAIGDGAMTKAQWTMLGRACTYARKYDFKAAEDALSRAVKLDPKDFLATLYTGDLCLVQGNYQKAIEWYEKASKIDSEDLRPLWGAGDAWTGLKEYHKALDAYARAFEMHRENAEAAFKYATGLKNVNRLDESIHFHEVAIALDPTKARYHLGLVAIYLPRIMDFSAKKHLSAALALEPENPWCHFYQGLYLEMRRRIDEAIAEYELAAQYGPEMLDVKYQLANIYNATGNSFPGNNFSNEDPSHQLEYLPFKDLKRAYRLYKEIVTVNPKYVHAAKINEALETLEEKFGIERQLTDKINKSVR</sequence>
<organism evidence="5 6">
    <name type="scientific">Candidatus Ozemobacter sibiricus</name>
    <dbReference type="NCBI Taxonomy" id="2268124"/>
    <lineage>
        <taxon>Bacteria</taxon>
        <taxon>Candidatus Ozemobacteria</taxon>
        <taxon>Candidatus Ozemobacterales</taxon>
        <taxon>Candidatus Ozemobacteraceae</taxon>
        <taxon>Candidatus Ozemobacter</taxon>
    </lineage>
</organism>
<evidence type="ECO:0000313" key="6">
    <source>
        <dbReference type="Proteomes" id="UP000252355"/>
    </source>
</evidence>
<feature type="repeat" description="TPR" evidence="3">
    <location>
        <begin position="246"/>
        <end position="279"/>
    </location>
</feature>
<comment type="caution">
    <text evidence="5">The sequence shown here is derived from an EMBL/GenBank/DDBJ whole genome shotgun (WGS) entry which is preliminary data.</text>
</comment>
<dbReference type="AlphaFoldDB" id="A0A367ZS72"/>
<dbReference type="SUPFAM" id="SSF48452">
    <property type="entry name" value="TPR-like"/>
    <property type="match status" value="3"/>
</dbReference>
<gene>
    <name evidence="5" type="ORF">OZSIB_2371</name>
</gene>
<name>A0A367ZS72_9BACT</name>
<evidence type="ECO:0000313" key="5">
    <source>
        <dbReference type="EMBL" id="RCK80994.1"/>
    </source>
</evidence>
<dbReference type="InterPro" id="IPR011990">
    <property type="entry name" value="TPR-like_helical_dom_sf"/>
</dbReference>
<keyword evidence="2 3" id="KW-0802">TPR repeat</keyword>
<dbReference type="InterPro" id="IPR019734">
    <property type="entry name" value="TPR_rpt"/>
</dbReference>
<feature type="repeat" description="TPR" evidence="3">
    <location>
        <begin position="212"/>
        <end position="245"/>
    </location>
</feature>